<accession>A0AAD4PX05</accession>
<evidence type="ECO:0000256" key="5">
    <source>
        <dbReference type="ARBA" id="ARBA00023163"/>
    </source>
</evidence>
<evidence type="ECO:0000313" key="9">
    <source>
        <dbReference type="Proteomes" id="UP001201262"/>
    </source>
</evidence>
<keyword evidence="1" id="KW-0479">Metal-binding</keyword>
<dbReference type="Gene3D" id="4.10.240.10">
    <property type="entry name" value="Zn(2)-C6 fungal-type DNA-binding domain"/>
    <property type="match status" value="1"/>
</dbReference>
<keyword evidence="6" id="KW-0539">Nucleus</keyword>
<dbReference type="GO" id="GO:0000981">
    <property type="term" value="F:DNA-binding transcription factor activity, RNA polymerase II-specific"/>
    <property type="evidence" value="ECO:0007669"/>
    <property type="project" value="InterPro"/>
</dbReference>
<evidence type="ECO:0000256" key="4">
    <source>
        <dbReference type="ARBA" id="ARBA00023125"/>
    </source>
</evidence>
<dbReference type="PANTHER" id="PTHR47660">
    <property type="entry name" value="TRANSCRIPTION FACTOR WITH C2H2 AND ZN(2)-CYS(6) DNA BINDING DOMAIN (EUROFUNG)-RELATED-RELATED"/>
    <property type="match status" value="1"/>
</dbReference>
<evidence type="ECO:0000256" key="6">
    <source>
        <dbReference type="ARBA" id="ARBA00023242"/>
    </source>
</evidence>
<dbReference type="GO" id="GO:0008270">
    <property type="term" value="F:zinc ion binding"/>
    <property type="evidence" value="ECO:0007669"/>
    <property type="project" value="InterPro"/>
</dbReference>
<gene>
    <name evidence="8" type="ORF">BGW36DRAFT_376733</name>
</gene>
<sequence length="411" mass="47271">MPAPYRKACVHCVKSKRRCDQATPCYRCKVRSLECHYQNAPLSSQSKQRTDLMSEDLQGYTPVTVDVNELFADSSNLDQMMNDVNTSLDNPQVELSLPPFPDPDLDWSDVMGHLESFSVPDHITINDSPTRSVLAGEIYQERIVFSIKRMKSYPGLFVRQCQTPFINKRLYTENLPDAIQDVLGICSLYNQKNESNQNLIFRTISYKVKNLIDNYTPVGMSAIQHLASIQALILYQIIRLFDGDIRQRADAERDDLTLRDWTKQLKHRTQRIDTVSRYIVSSTVAVTVDSWETWIFAESLRRTVICSYALQGLYCFLKNGWDDSHHEFQDLSFYAQKALWEAPSMYYWKSALEEKSPLPVHFCNWDSDITDAKPSDIEDLGMMMMVLMKGVDHCSEWAGSQNLEKFGLAST</sequence>
<keyword evidence="3" id="KW-0805">Transcription regulation</keyword>
<dbReference type="InterPro" id="IPR036864">
    <property type="entry name" value="Zn2-C6_fun-type_DNA-bd_sf"/>
</dbReference>
<evidence type="ECO:0000313" key="8">
    <source>
        <dbReference type="EMBL" id="KAH8698787.1"/>
    </source>
</evidence>
<dbReference type="AlphaFoldDB" id="A0AAD4PX05"/>
<dbReference type="InterPro" id="IPR001138">
    <property type="entry name" value="Zn2Cys6_DnaBD"/>
</dbReference>
<keyword evidence="5" id="KW-0804">Transcription</keyword>
<dbReference type="SMART" id="SM00066">
    <property type="entry name" value="GAL4"/>
    <property type="match status" value="1"/>
</dbReference>
<evidence type="ECO:0000256" key="3">
    <source>
        <dbReference type="ARBA" id="ARBA00023015"/>
    </source>
</evidence>
<organism evidence="8 9">
    <name type="scientific">Talaromyces proteolyticus</name>
    <dbReference type="NCBI Taxonomy" id="1131652"/>
    <lineage>
        <taxon>Eukaryota</taxon>
        <taxon>Fungi</taxon>
        <taxon>Dikarya</taxon>
        <taxon>Ascomycota</taxon>
        <taxon>Pezizomycotina</taxon>
        <taxon>Eurotiomycetes</taxon>
        <taxon>Eurotiomycetidae</taxon>
        <taxon>Eurotiales</taxon>
        <taxon>Trichocomaceae</taxon>
        <taxon>Talaromyces</taxon>
        <taxon>Talaromyces sect. Bacilispori</taxon>
    </lineage>
</organism>
<dbReference type="EMBL" id="JAJTJA010000005">
    <property type="protein sequence ID" value="KAH8698787.1"/>
    <property type="molecule type" value="Genomic_DNA"/>
</dbReference>
<dbReference type="GeneID" id="70246211"/>
<comment type="caution">
    <text evidence="8">The sequence shown here is derived from an EMBL/GenBank/DDBJ whole genome shotgun (WGS) entry which is preliminary data.</text>
</comment>
<name>A0AAD4PX05_9EURO</name>
<evidence type="ECO:0000256" key="2">
    <source>
        <dbReference type="ARBA" id="ARBA00022833"/>
    </source>
</evidence>
<dbReference type="CDD" id="cd00067">
    <property type="entry name" value="GAL4"/>
    <property type="match status" value="1"/>
</dbReference>
<keyword evidence="2" id="KW-0862">Zinc</keyword>
<proteinExistence type="predicted"/>
<dbReference type="RefSeq" id="XP_046073251.1">
    <property type="nucleotide sequence ID" value="XM_046215924.1"/>
</dbReference>
<keyword evidence="4" id="KW-0238">DNA-binding</keyword>
<evidence type="ECO:0000256" key="1">
    <source>
        <dbReference type="ARBA" id="ARBA00022723"/>
    </source>
</evidence>
<dbReference type="Proteomes" id="UP001201262">
    <property type="component" value="Unassembled WGS sequence"/>
</dbReference>
<feature type="domain" description="Zn(2)-C6 fungal-type" evidence="7">
    <location>
        <begin position="8"/>
        <end position="37"/>
    </location>
</feature>
<dbReference type="PROSITE" id="PS50048">
    <property type="entry name" value="ZN2_CY6_FUNGAL_2"/>
    <property type="match status" value="1"/>
</dbReference>
<dbReference type="GO" id="GO:0003677">
    <property type="term" value="F:DNA binding"/>
    <property type="evidence" value="ECO:0007669"/>
    <property type="project" value="UniProtKB-KW"/>
</dbReference>
<reference evidence="8" key="1">
    <citation type="submission" date="2021-12" db="EMBL/GenBank/DDBJ databases">
        <title>Convergent genome expansion in fungi linked to evolution of root-endophyte symbiosis.</title>
        <authorList>
            <consortium name="DOE Joint Genome Institute"/>
            <person name="Ke Y.-H."/>
            <person name="Bonito G."/>
            <person name="Liao H.-L."/>
            <person name="Looney B."/>
            <person name="Rojas-Flechas A."/>
            <person name="Nash J."/>
            <person name="Hameed K."/>
            <person name="Schadt C."/>
            <person name="Martin F."/>
            <person name="Crous P.W."/>
            <person name="Miettinen O."/>
            <person name="Magnuson J.K."/>
            <person name="Labbe J."/>
            <person name="Jacobson D."/>
            <person name="Doktycz M.J."/>
            <person name="Veneault-Fourrey C."/>
            <person name="Kuo A."/>
            <person name="Mondo S."/>
            <person name="Calhoun S."/>
            <person name="Riley R."/>
            <person name="Ohm R."/>
            <person name="LaButti K."/>
            <person name="Andreopoulos B."/>
            <person name="Pangilinan J."/>
            <person name="Nolan M."/>
            <person name="Tritt A."/>
            <person name="Clum A."/>
            <person name="Lipzen A."/>
            <person name="Daum C."/>
            <person name="Barry K."/>
            <person name="Grigoriev I.V."/>
            <person name="Vilgalys R."/>
        </authorList>
    </citation>
    <scope>NUCLEOTIDE SEQUENCE</scope>
    <source>
        <strain evidence="8">PMI_201</strain>
    </source>
</reference>
<dbReference type="Pfam" id="PF00172">
    <property type="entry name" value="Zn_clus"/>
    <property type="match status" value="1"/>
</dbReference>
<dbReference type="PANTHER" id="PTHR47660:SF3">
    <property type="entry name" value="FINGER DOMAIN PROTEIN, PUTATIVE (AFU_ORTHOLOGUE AFUA_4G03310)-RELATED"/>
    <property type="match status" value="1"/>
</dbReference>
<protein>
    <recommendedName>
        <fullName evidence="7">Zn(2)-C6 fungal-type domain-containing protein</fullName>
    </recommendedName>
</protein>
<evidence type="ECO:0000259" key="7">
    <source>
        <dbReference type="PROSITE" id="PS50048"/>
    </source>
</evidence>
<dbReference type="SUPFAM" id="SSF57701">
    <property type="entry name" value="Zn2/Cys6 DNA-binding domain"/>
    <property type="match status" value="1"/>
</dbReference>
<keyword evidence="9" id="KW-1185">Reference proteome</keyword>